<evidence type="ECO:0000313" key="5">
    <source>
        <dbReference type="Proteomes" id="UP001596378"/>
    </source>
</evidence>
<keyword evidence="2 4" id="KW-0560">Oxidoreductase</keyword>
<dbReference type="PRINTS" id="PR00081">
    <property type="entry name" value="GDHRDH"/>
</dbReference>
<evidence type="ECO:0000256" key="1">
    <source>
        <dbReference type="ARBA" id="ARBA00006484"/>
    </source>
</evidence>
<dbReference type="PANTHER" id="PTHR43639">
    <property type="entry name" value="OXIDOREDUCTASE, SHORT-CHAIN DEHYDROGENASE/REDUCTASE FAMILY (AFU_ORTHOLOGUE AFUA_5G02870)"/>
    <property type="match status" value="1"/>
</dbReference>
<dbReference type="InterPro" id="IPR036291">
    <property type="entry name" value="NAD(P)-bd_dom_sf"/>
</dbReference>
<dbReference type="SUPFAM" id="SSF51735">
    <property type="entry name" value="NAD(P)-binding Rossmann-fold domains"/>
    <property type="match status" value="1"/>
</dbReference>
<dbReference type="GO" id="GO:0016491">
    <property type="term" value="F:oxidoreductase activity"/>
    <property type="evidence" value="ECO:0007669"/>
    <property type="project" value="UniProtKB-KW"/>
</dbReference>
<dbReference type="Pfam" id="PF13561">
    <property type="entry name" value="adh_short_C2"/>
    <property type="match status" value="1"/>
</dbReference>
<comment type="similarity">
    <text evidence="1">Belongs to the short-chain dehydrogenases/reductases (SDR) family.</text>
</comment>
<comment type="caution">
    <text evidence="4">The sequence shown here is derived from an EMBL/GenBank/DDBJ whole genome shotgun (WGS) entry which is preliminary data.</text>
</comment>
<dbReference type="EMBL" id="JBHTAI010000012">
    <property type="protein sequence ID" value="MFC7150853.1"/>
    <property type="molecule type" value="Genomic_DNA"/>
</dbReference>
<proteinExistence type="inferred from homology"/>
<organism evidence="4 5">
    <name type="scientific">Cohnella cellulosilytica</name>
    <dbReference type="NCBI Taxonomy" id="986710"/>
    <lineage>
        <taxon>Bacteria</taxon>
        <taxon>Bacillati</taxon>
        <taxon>Bacillota</taxon>
        <taxon>Bacilli</taxon>
        <taxon>Bacillales</taxon>
        <taxon>Paenibacillaceae</taxon>
        <taxon>Cohnella</taxon>
    </lineage>
</organism>
<evidence type="ECO:0000256" key="2">
    <source>
        <dbReference type="ARBA" id="ARBA00023002"/>
    </source>
</evidence>
<dbReference type="EC" id="1.1.1.-" evidence="4"/>
<reference evidence="5" key="1">
    <citation type="journal article" date="2019" name="Int. J. Syst. Evol. Microbiol.">
        <title>The Global Catalogue of Microorganisms (GCM) 10K type strain sequencing project: providing services to taxonomists for standard genome sequencing and annotation.</title>
        <authorList>
            <consortium name="The Broad Institute Genomics Platform"/>
            <consortium name="The Broad Institute Genome Sequencing Center for Infectious Disease"/>
            <person name="Wu L."/>
            <person name="Ma J."/>
        </authorList>
    </citation>
    <scope>NUCLEOTIDE SEQUENCE [LARGE SCALE GENOMIC DNA]</scope>
    <source>
        <strain evidence="5">KCTC 12907</strain>
    </source>
</reference>
<dbReference type="Proteomes" id="UP001596378">
    <property type="component" value="Unassembled WGS sequence"/>
</dbReference>
<dbReference type="RefSeq" id="WP_378053116.1">
    <property type="nucleotide sequence ID" value="NZ_JBHMDN010000073.1"/>
</dbReference>
<accession>A0ABW2FGB8</accession>
<dbReference type="PROSITE" id="PS00061">
    <property type="entry name" value="ADH_SHORT"/>
    <property type="match status" value="1"/>
</dbReference>
<keyword evidence="5" id="KW-1185">Reference proteome</keyword>
<protein>
    <submittedName>
        <fullName evidence="4">SDR family NAD(P)-dependent oxidoreductase</fullName>
        <ecNumber evidence="4">1.1.1.-</ecNumber>
    </submittedName>
</protein>
<dbReference type="InterPro" id="IPR002347">
    <property type="entry name" value="SDR_fam"/>
</dbReference>
<evidence type="ECO:0000313" key="4">
    <source>
        <dbReference type="EMBL" id="MFC7150853.1"/>
    </source>
</evidence>
<name>A0ABW2FGB8_9BACL</name>
<feature type="region of interest" description="Disordered" evidence="3">
    <location>
        <begin position="193"/>
        <end position="217"/>
    </location>
</feature>
<dbReference type="CDD" id="cd05233">
    <property type="entry name" value="SDR_c"/>
    <property type="match status" value="1"/>
</dbReference>
<feature type="compositionally biased region" description="Basic and acidic residues" evidence="3">
    <location>
        <begin position="194"/>
        <end position="211"/>
    </location>
</feature>
<dbReference type="PRINTS" id="PR00080">
    <property type="entry name" value="SDRFAMILY"/>
</dbReference>
<dbReference type="InterPro" id="IPR020904">
    <property type="entry name" value="Sc_DH/Rdtase_CS"/>
</dbReference>
<gene>
    <name evidence="4" type="ORF">ACFQMJ_20150</name>
</gene>
<dbReference type="PANTHER" id="PTHR43639:SF1">
    <property type="entry name" value="SHORT-CHAIN DEHYDROGENASE_REDUCTASE FAMILY PROTEIN"/>
    <property type="match status" value="1"/>
</dbReference>
<evidence type="ECO:0000256" key="3">
    <source>
        <dbReference type="SAM" id="MobiDB-lite"/>
    </source>
</evidence>
<sequence length="262" mass="28206">MSLGGKIAVVTGAGTGIGQGIAVELGKRGAKVAVHYNRSDAGAKETAERIAAAGGEAFIVQADVSNRPEIERLMEQVARHFGGIDILVNNAALQLNVPFLEYTGHQFDRMMDTNLKGYWRCMQAVVPYMKERGGGRIVIISSVHAKRATDFDPVYGMTKGGIRMLGREGAIELAKYNITVNMIEPGAVTVGRQSARDARPFHTPEEKEKLKSRPPRPLTAKFPLGRVGLPSDVGSLVCYLVSGEAEFMTGSAFRLDGGSMLL</sequence>
<dbReference type="Gene3D" id="3.40.50.720">
    <property type="entry name" value="NAD(P)-binding Rossmann-like Domain"/>
    <property type="match status" value="1"/>
</dbReference>